<accession>A0A846TF24</accession>
<organism evidence="7 8">
    <name type="scientific">Mesobacillus selenatarsenatis</name>
    <dbReference type="NCBI Taxonomy" id="388741"/>
    <lineage>
        <taxon>Bacteria</taxon>
        <taxon>Bacillati</taxon>
        <taxon>Bacillota</taxon>
        <taxon>Bacilli</taxon>
        <taxon>Bacillales</taxon>
        <taxon>Bacillaceae</taxon>
        <taxon>Mesobacillus</taxon>
    </lineage>
</organism>
<dbReference type="AlphaFoldDB" id="A0A846TF24"/>
<dbReference type="RefSeq" id="WP_167830552.1">
    <property type="nucleotide sequence ID" value="NZ_JAAVUM010000001.1"/>
</dbReference>
<dbReference type="CDD" id="cd05389">
    <property type="entry name" value="CobQ_N"/>
    <property type="match status" value="1"/>
</dbReference>
<evidence type="ECO:0000256" key="2">
    <source>
        <dbReference type="ARBA" id="ARBA00022573"/>
    </source>
</evidence>
<proteinExistence type="inferred from homology"/>
<feature type="active site" description="Nucleophile" evidence="4">
    <location>
        <position position="329"/>
    </location>
</feature>
<dbReference type="GO" id="GO:0015420">
    <property type="term" value="F:ABC-type vitamin B12 transporter activity"/>
    <property type="evidence" value="ECO:0007669"/>
    <property type="project" value="UniProtKB-UniRule"/>
</dbReference>
<dbReference type="GO" id="GO:0009236">
    <property type="term" value="P:cobalamin biosynthetic process"/>
    <property type="evidence" value="ECO:0007669"/>
    <property type="project" value="UniProtKB-UniRule"/>
</dbReference>
<comment type="function">
    <text evidence="4">Catalyzes amidations at positions B, D, E, and G on adenosylcobyrinic A,C-diamide. NH(2) groups are provided by glutamine, and one molecule of ATP is hydrogenolyzed for each amidation.</text>
</comment>
<keyword evidence="2 4" id="KW-0169">Cobalamin biosynthesis</keyword>
<dbReference type="InterPro" id="IPR029062">
    <property type="entry name" value="Class_I_gatase-like"/>
</dbReference>
<feature type="active site" evidence="4">
    <location>
        <position position="432"/>
    </location>
</feature>
<feature type="domain" description="CobQ/CobB/MinD/ParA nucleotide binding" evidence="5">
    <location>
        <begin position="4"/>
        <end position="229"/>
    </location>
</feature>
<dbReference type="InterPro" id="IPR047045">
    <property type="entry name" value="CobQ_N"/>
</dbReference>
<evidence type="ECO:0000313" key="7">
    <source>
        <dbReference type="EMBL" id="NKE04027.1"/>
    </source>
</evidence>
<dbReference type="InterPro" id="IPR004459">
    <property type="entry name" value="CobQ_synth"/>
</dbReference>
<dbReference type="Gene3D" id="3.40.50.880">
    <property type="match status" value="1"/>
</dbReference>
<evidence type="ECO:0000259" key="6">
    <source>
        <dbReference type="Pfam" id="PF07685"/>
    </source>
</evidence>
<dbReference type="HAMAP" id="MF_00028">
    <property type="entry name" value="CobQ"/>
    <property type="match status" value="1"/>
</dbReference>
<dbReference type="PANTHER" id="PTHR21343">
    <property type="entry name" value="DETHIOBIOTIN SYNTHETASE"/>
    <property type="match status" value="1"/>
</dbReference>
<gene>
    <name evidence="4" type="primary">cobQ</name>
    <name evidence="7" type="ORF">GWK17_00825</name>
</gene>
<dbReference type="NCBIfam" id="NF001989">
    <property type="entry name" value="PRK00784.1"/>
    <property type="match status" value="1"/>
</dbReference>
<reference evidence="7 8" key="1">
    <citation type="submission" date="2020-03" db="EMBL/GenBank/DDBJ databases">
        <authorList>
            <person name="Sun Q."/>
        </authorList>
    </citation>
    <scope>NUCLEOTIDE SEQUENCE [LARGE SCALE GENOMIC DNA]</scope>
    <source>
        <strain evidence="7 8">KACC 21451</strain>
    </source>
</reference>
<dbReference type="Proteomes" id="UP000587942">
    <property type="component" value="Unassembled WGS sequence"/>
</dbReference>
<dbReference type="PROSITE" id="PS51274">
    <property type="entry name" value="GATASE_COBBQ"/>
    <property type="match status" value="1"/>
</dbReference>
<dbReference type="EMBL" id="JAAVUM010000001">
    <property type="protein sequence ID" value="NKE04027.1"/>
    <property type="molecule type" value="Genomic_DNA"/>
</dbReference>
<dbReference type="InterPro" id="IPR011698">
    <property type="entry name" value="GATase_3"/>
</dbReference>
<comment type="similarity">
    <text evidence="4">Belongs to the CobB/CobQ family. CobQ subfamily.</text>
</comment>
<dbReference type="InterPro" id="IPR002586">
    <property type="entry name" value="CobQ/CobB/MinD/ParA_Nub-bd_dom"/>
</dbReference>
<dbReference type="SUPFAM" id="SSF52540">
    <property type="entry name" value="P-loop containing nucleoside triphosphate hydrolases"/>
    <property type="match status" value="1"/>
</dbReference>
<evidence type="ECO:0000256" key="1">
    <source>
        <dbReference type="ARBA" id="ARBA00004953"/>
    </source>
</evidence>
<keyword evidence="3 4" id="KW-0315">Glutamine amidotransferase</keyword>
<comment type="caution">
    <text evidence="7">The sequence shown here is derived from an EMBL/GenBank/DDBJ whole genome shotgun (WGS) entry which is preliminary data.</text>
</comment>
<dbReference type="UniPathway" id="UPA00148"/>
<evidence type="ECO:0000256" key="4">
    <source>
        <dbReference type="HAMAP-Rule" id="MF_00028"/>
    </source>
</evidence>
<dbReference type="PANTHER" id="PTHR21343:SF1">
    <property type="entry name" value="COBYRIC ACID SYNTHASE"/>
    <property type="match status" value="1"/>
</dbReference>
<evidence type="ECO:0000259" key="5">
    <source>
        <dbReference type="Pfam" id="PF01656"/>
    </source>
</evidence>
<dbReference type="Pfam" id="PF01656">
    <property type="entry name" value="CbiA"/>
    <property type="match status" value="1"/>
</dbReference>
<evidence type="ECO:0000313" key="8">
    <source>
        <dbReference type="Proteomes" id="UP000587942"/>
    </source>
</evidence>
<dbReference type="CDD" id="cd01750">
    <property type="entry name" value="GATase1_CobQ"/>
    <property type="match status" value="1"/>
</dbReference>
<feature type="domain" description="CobB/CobQ-like glutamine amidotransferase" evidence="6">
    <location>
        <begin position="250"/>
        <end position="440"/>
    </location>
</feature>
<dbReference type="InterPro" id="IPR027417">
    <property type="entry name" value="P-loop_NTPase"/>
</dbReference>
<dbReference type="Gene3D" id="3.40.50.300">
    <property type="entry name" value="P-loop containing nucleotide triphosphate hydrolases"/>
    <property type="match status" value="1"/>
</dbReference>
<comment type="pathway">
    <text evidence="1 4">Cofactor biosynthesis; adenosylcobalamin biosynthesis.</text>
</comment>
<dbReference type="InterPro" id="IPR033949">
    <property type="entry name" value="CobQ_GATase1"/>
</dbReference>
<evidence type="ECO:0000256" key="3">
    <source>
        <dbReference type="ARBA" id="ARBA00022962"/>
    </source>
</evidence>
<dbReference type="NCBIfam" id="TIGR00313">
    <property type="entry name" value="cobQ"/>
    <property type="match status" value="1"/>
</dbReference>
<dbReference type="SUPFAM" id="SSF52317">
    <property type="entry name" value="Class I glutamine amidotransferase-like"/>
    <property type="match status" value="1"/>
</dbReference>
<protein>
    <recommendedName>
        <fullName evidence="4">Cobyric acid synthase</fullName>
    </recommendedName>
</protein>
<dbReference type="GO" id="GO:0003824">
    <property type="term" value="F:catalytic activity"/>
    <property type="evidence" value="ECO:0007669"/>
    <property type="project" value="InterPro"/>
</dbReference>
<name>A0A846TF24_9BACI</name>
<sequence>MNGIMVLGTASDVGKSLIATAICRAYANEGVRVAPFKSQNMSNNSYVTFDGKEIGRAQGIQAEAARIEAAVSMNPILLKPRSDQIAEVILFGEVATTLSGKDYREVFYKQGLEAIRSAFEKLEQEYDMLVMEGAGSPVEINLKDRELVNMKVAEIADVPAILVADIDRGGVFASIVGTLELMTPEEKARVKGLIINKFRGDQSLFEDGIKWLESRTGIPVLGVLPYLENHMIDSEDSLSIPNSKNRAGLDIVVIKPPYISNFTDLEPFYREPDVSLRWVSSLDDIGEPDAVILPGTKSTIKDLQYFKKAGLYSWLRDYSDQGGFIAGICGGYQMLGDKLIDPFGSDTGTISAEEDGLGIIPAVTTFASVKTTARAEGKLHPSTGIELTAAGYEIHLGETQMTAACQPLLLLNEDLEEGFYGKNGRIIGTYLHHLFHNDQWRNHWLNSIRKAKGEPERSPVYVSRLKDQKYDELADHLKAHLDWNKLKEISEQWGSRHEMV</sequence>
<dbReference type="Pfam" id="PF07685">
    <property type="entry name" value="GATase_3"/>
    <property type="match status" value="1"/>
</dbReference>